<accession>A0A101LUL1</accession>
<name>A0A101LUL1_PICGL</name>
<evidence type="ECO:0000313" key="2">
    <source>
        <dbReference type="EMBL" id="KUM45672.1"/>
    </source>
</evidence>
<geneLocation type="mitochondrion" evidence="1"/>
<comment type="caution">
    <text evidence="1">The sequence shown here is derived from an EMBL/GenBank/DDBJ whole genome shotgun (WGS) entry which is preliminary data.</text>
</comment>
<reference evidence="1" key="1">
    <citation type="journal article" date="2015" name="Genome Biol. Evol.">
        <title>Organellar Genomes of White Spruce (Picea glauca): Assembly and Annotation.</title>
        <authorList>
            <person name="Jackman S.D."/>
            <person name="Warren R.L."/>
            <person name="Gibb E.A."/>
            <person name="Vandervalk B.P."/>
            <person name="Mohamadi H."/>
            <person name="Chu J."/>
            <person name="Raymond A."/>
            <person name="Pleasance S."/>
            <person name="Coope R."/>
            <person name="Wildung M.R."/>
            <person name="Ritland C.E."/>
            <person name="Bousquet J."/>
            <person name="Jones S.J."/>
            <person name="Bohlmann J."/>
            <person name="Birol I."/>
        </authorList>
    </citation>
    <scope>NUCLEOTIDE SEQUENCE [LARGE SCALE GENOMIC DNA]</scope>
    <source>
        <tissue evidence="1">Flushing bud</tissue>
    </source>
</reference>
<keyword evidence="1" id="KW-0496">Mitochondrion</keyword>
<sequence length="99" mass="11359">MDKTNPYPTLLGIDWAFENYAIINLKNETMTLKAEGMRVTQPLDPYKGPRDTEPVNENMERDVLDQIDNLTAGKRNDYINPIADGSVSWRSIHLPMFEC</sequence>
<gene>
    <name evidence="1" type="ORF">ABT39_MTgene2485</name>
    <name evidence="2" type="ORF">ABT39_MTgene2508</name>
    <name evidence="3" type="ORF">ABT39_MTgene2511</name>
</gene>
<dbReference type="EMBL" id="LKAM01000017">
    <property type="protein sequence ID" value="KUM45675.1"/>
    <property type="molecule type" value="Genomic_DNA"/>
</dbReference>
<evidence type="ECO:0000313" key="3">
    <source>
        <dbReference type="EMBL" id="KUM45675.1"/>
    </source>
</evidence>
<evidence type="ECO:0000313" key="1">
    <source>
        <dbReference type="EMBL" id="KUM45649.1"/>
    </source>
</evidence>
<organism evidence="1">
    <name type="scientific">Picea glauca</name>
    <name type="common">White spruce</name>
    <name type="synonym">Pinus glauca</name>
    <dbReference type="NCBI Taxonomy" id="3330"/>
    <lineage>
        <taxon>Eukaryota</taxon>
        <taxon>Viridiplantae</taxon>
        <taxon>Streptophyta</taxon>
        <taxon>Embryophyta</taxon>
        <taxon>Tracheophyta</taxon>
        <taxon>Spermatophyta</taxon>
        <taxon>Pinopsida</taxon>
        <taxon>Pinidae</taxon>
        <taxon>Conifers I</taxon>
        <taxon>Pinales</taxon>
        <taxon>Pinaceae</taxon>
        <taxon>Picea</taxon>
    </lineage>
</organism>
<dbReference type="EMBL" id="LKAM01000017">
    <property type="protein sequence ID" value="KUM45649.1"/>
    <property type="molecule type" value="Genomic_DNA"/>
</dbReference>
<dbReference type="AlphaFoldDB" id="A0A101LUL1"/>
<protein>
    <submittedName>
        <fullName evidence="1">Uncharacterized protein</fullName>
    </submittedName>
</protein>
<proteinExistence type="predicted"/>
<dbReference type="EMBL" id="LKAM01000017">
    <property type="protein sequence ID" value="KUM45672.1"/>
    <property type="molecule type" value="Genomic_DNA"/>
</dbReference>